<name>X6P4N2_RETFI</name>
<evidence type="ECO:0000313" key="3">
    <source>
        <dbReference type="Proteomes" id="UP000023152"/>
    </source>
</evidence>
<feature type="signal peptide" evidence="1">
    <location>
        <begin position="1"/>
        <end position="25"/>
    </location>
</feature>
<dbReference type="SUPFAM" id="SSF51735">
    <property type="entry name" value="NAD(P)-binding Rossmann-fold domains"/>
    <property type="match status" value="1"/>
</dbReference>
<feature type="chain" id="PRO_5004977220" evidence="1">
    <location>
        <begin position="26"/>
        <end position="164"/>
    </location>
</feature>
<dbReference type="InterPro" id="IPR036291">
    <property type="entry name" value="NAD(P)-bd_dom_sf"/>
</dbReference>
<organism evidence="2 3">
    <name type="scientific">Reticulomyxa filosa</name>
    <dbReference type="NCBI Taxonomy" id="46433"/>
    <lineage>
        <taxon>Eukaryota</taxon>
        <taxon>Sar</taxon>
        <taxon>Rhizaria</taxon>
        <taxon>Retaria</taxon>
        <taxon>Foraminifera</taxon>
        <taxon>Monothalamids</taxon>
        <taxon>Reticulomyxidae</taxon>
        <taxon>Reticulomyxa</taxon>
    </lineage>
</organism>
<dbReference type="EMBL" id="ASPP01003623">
    <property type="protein sequence ID" value="ETO33166.1"/>
    <property type="molecule type" value="Genomic_DNA"/>
</dbReference>
<dbReference type="Gene3D" id="3.40.50.720">
    <property type="entry name" value="NAD(P)-binding Rossmann-like Domain"/>
    <property type="match status" value="1"/>
</dbReference>
<dbReference type="PANTHER" id="PTHR43544:SF2">
    <property type="entry name" value="OXIDOREDUCTASE"/>
    <property type="match status" value="1"/>
</dbReference>
<dbReference type="GO" id="GO:0005737">
    <property type="term" value="C:cytoplasm"/>
    <property type="evidence" value="ECO:0007669"/>
    <property type="project" value="TreeGrafter"/>
</dbReference>
<reference evidence="2 3" key="1">
    <citation type="journal article" date="2013" name="Curr. Biol.">
        <title>The Genome of the Foraminiferan Reticulomyxa filosa.</title>
        <authorList>
            <person name="Glockner G."/>
            <person name="Hulsmann N."/>
            <person name="Schleicher M."/>
            <person name="Noegel A.A."/>
            <person name="Eichinger L."/>
            <person name="Gallinger C."/>
            <person name="Pawlowski J."/>
            <person name="Sierra R."/>
            <person name="Euteneuer U."/>
            <person name="Pillet L."/>
            <person name="Moustafa A."/>
            <person name="Platzer M."/>
            <person name="Groth M."/>
            <person name="Szafranski K."/>
            <person name="Schliwa M."/>
        </authorList>
    </citation>
    <scope>NUCLEOTIDE SEQUENCE [LARGE SCALE GENOMIC DNA]</scope>
</reference>
<sequence>METIVVNQFAPFLLINHLLPLLSRAGTTETSFIINVSAMEGCFHHNKRGTHPHTNMAKAALNMLTRTSGQQMAKDHNCYMTSVDTGWVTDELPLKKRVKAKILGLPGSKHTLQGEEHDERSEFAFHPPLDEVDGAARVLHPIWCGLKGHLFCGVFLKDYKIIDW</sequence>
<protein>
    <submittedName>
        <fullName evidence="2">Oxidoreductase-like protein</fullName>
    </submittedName>
</protein>
<dbReference type="OrthoDB" id="191139at2759"/>
<accession>X6P4N2</accession>
<dbReference type="InterPro" id="IPR051468">
    <property type="entry name" value="Fungal_SecMetab_SDRs"/>
</dbReference>
<dbReference type="GO" id="GO:0016491">
    <property type="term" value="F:oxidoreductase activity"/>
    <property type="evidence" value="ECO:0007669"/>
    <property type="project" value="TreeGrafter"/>
</dbReference>
<gene>
    <name evidence="2" type="ORF">RFI_03939</name>
</gene>
<dbReference type="PANTHER" id="PTHR43544">
    <property type="entry name" value="SHORT-CHAIN DEHYDROGENASE/REDUCTASE"/>
    <property type="match status" value="1"/>
</dbReference>
<evidence type="ECO:0000256" key="1">
    <source>
        <dbReference type="SAM" id="SignalP"/>
    </source>
</evidence>
<comment type="caution">
    <text evidence="2">The sequence shown here is derived from an EMBL/GenBank/DDBJ whole genome shotgun (WGS) entry which is preliminary data.</text>
</comment>
<dbReference type="AlphaFoldDB" id="X6P4N2"/>
<keyword evidence="1" id="KW-0732">Signal</keyword>
<dbReference type="Proteomes" id="UP000023152">
    <property type="component" value="Unassembled WGS sequence"/>
</dbReference>
<evidence type="ECO:0000313" key="2">
    <source>
        <dbReference type="EMBL" id="ETO33166.1"/>
    </source>
</evidence>
<proteinExistence type="predicted"/>
<keyword evidence="3" id="KW-1185">Reference proteome</keyword>